<dbReference type="InterPro" id="IPR007423">
    <property type="entry name" value="Sel_put"/>
</dbReference>
<dbReference type="Proteomes" id="UP001595884">
    <property type="component" value="Unassembled WGS sequence"/>
</dbReference>
<dbReference type="RefSeq" id="WP_308422436.1">
    <property type="nucleotide sequence ID" value="NZ_BAAAVQ010000033.1"/>
</dbReference>
<dbReference type="GeneID" id="303305811"/>
<dbReference type="Pfam" id="PF04328">
    <property type="entry name" value="Sel_put"/>
    <property type="match status" value="1"/>
</dbReference>
<evidence type="ECO:0000313" key="2">
    <source>
        <dbReference type="Proteomes" id="UP001595884"/>
    </source>
</evidence>
<evidence type="ECO:0000313" key="1">
    <source>
        <dbReference type="EMBL" id="MFC4716663.1"/>
    </source>
</evidence>
<accession>A0ABV9MPM3</accession>
<organism evidence="1 2">
    <name type="scientific">Glutamicibacter bergerei</name>
    <dbReference type="NCBI Taxonomy" id="256702"/>
    <lineage>
        <taxon>Bacteria</taxon>
        <taxon>Bacillati</taxon>
        <taxon>Actinomycetota</taxon>
        <taxon>Actinomycetes</taxon>
        <taxon>Micrococcales</taxon>
        <taxon>Micrococcaceae</taxon>
        <taxon>Glutamicibacter</taxon>
    </lineage>
</organism>
<dbReference type="EMBL" id="JBHSHE010000049">
    <property type="protein sequence ID" value="MFC4716663.1"/>
    <property type="molecule type" value="Genomic_DNA"/>
</dbReference>
<proteinExistence type="predicted"/>
<comment type="caution">
    <text evidence="1">The sequence shown here is derived from an EMBL/GenBank/DDBJ whole genome shotgun (WGS) entry which is preliminary data.</text>
</comment>
<sequence length="68" mass="7967">MVGTSMLGLRARLDQVARFMEGVMGADKYRQYLEHLAKTHPDAEPMSEREFWVDYTDWQENNPQGRCC</sequence>
<reference evidence="2" key="1">
    <citation type="journal article" date="2019" name="Int. J. Syst. Evol. Microbiol.">
        <title>The Global Catalogue of Microorganisms (GCM) 10K type strain sequencing project: providing services to taxonomists for standard genome sequencing and annotation.</title>
        <authorList>
            <consortium name="The Broad Institute Genomics Platform"/>
            <consortium name="The Broad Institute Genome Sequencing Center for Infectious Disease"/>
            <person name="Wu L."/>
            <person name="Ma J."/>
        </authorList>
    </citation>
    <scope>NUCLEOTIDE SEQUENCE [LARGE SCALE GENOMIC DNA]</scope>
    <source>
        <strain evidence="2">CGMCC 1.12849</strain>
    </source>
</reference>
<keyword evidence="2" id="KW-1185">Reference proteome</keyword>
<name>A0ABV9MPM3_9MICC</name>
<protein>
    <submittedName>
        <fullName evidence="1">YbdD/YjiX family protein</fullName>
    </submittedName>
</protein>
<gene>
    <name evidence="1" type="ORF">ACFO7V_11015</name>
</gene>